<dbReference type="OrthoDB" id="5178186at2"/>
<dbReference type="Proteomes" id="UP000193866">
    <property type="component" value="Unassembled WGS sequence"/>
</dbReference>
<sequence>MIRHTALRMPSVLQEEFADQAVELLRQYQRYSGWHFETLGHPWNDPATINTVTAADLLALNTLSVQGSAWASIEILDTDLGREFAELLKQISPNLDLVDATDADLGEGSPADRLWKLCRPNGTARWKHFGPVTTSKLLARKRPRLVPIYDSVVGDQYGLKDSRGLWFGMREALLADNRRLHNHAVRLHRAAGLPETVTPLRVIDIVVWMYGKASSF</sequence>
<dbReference type="EMBL" id="LQPG01000017">
    <property type="protein sequence ID" value="ORW11524.1"/>
    <property type="molecule type" value="Genomic_DNA"/>
</dbReference>
<accession>A0A1X1YKE1</accession>
<dbReference type="STRING" id="1108812.AWC16_10525"/>
<dbReference type="Pfam" id="PF19827">
    <property type="entry name" value="DUF6308"/>
    <property type="match status" value="1"/>
</dbReference>
<evidence type="ECO:0000313" key="2">
    <source>
        <dbReference type="Proteomes" id="UP000193866"/>
    </source>
</evidence>
<protein>
    <submittedName>
        <fullName evidence="1">Uncharacterized protein</fullName>
    </submittedName>
</protein>
<organism evidence="1 2">
    <name type="scientific">Mycolicibacter longobardus</name>
    <dbReference type="NCBI Taxonomy" id="1108812"/>
    <lineage>
        <taxon>Bacteria</taxon>
        <taxon>Bacillati</taxon>
        <taxon>Actinomycetota</taxon>
        <taxon>Actinomycetes</taxon>
        <taxon>Mycobacteriales</taxon>
        <taxon>Mycobacteriaceae</taxon>
        <taxon>Mycolicibacter</taxon>
    </lineage>
</organism>
<evidence type="ECO:0000313" key="1">
    <source>
        <dbReference type="EMBL" id="ORW11524.1"/>
    </source>
</evidence>
<gene>
    <name evidence="1" type="ORF">AWC16_10525</name>
</gene>
<dbReference type="InterPro" id="IPR046275">
    <property type="entry name" value="DUF6308"/>
</dbReference>
<keyword evidence="2" id="KW-1185">Reference proteome</keyword>
<dbReference type="RefSeq" id="WP_085264435.1">
    <property type="nucleotide sequence ID" value="NZ_JACKVG010000012.1"/>
</dbReference>
<reference evidence="1 2" key="1">
    <citation type="submission" date="2016-01" db="EMBL/GenBank/DDBJ databases">
        <title>The new phylogeny of the genus Mycobacterium.</title>
        <authorList>
            <person name="Tarcisio F."/>
            <person name="Conor M."/>
            <person name="Antonella G."/>
            <person name="Elisabetta G."/>
            <person name="Giulia F.S."/>
            <person name="Sara T."/>
            <person name="Anna F."/>
            <person name="Clotilde B."/>
            <person name="Roberto B."/>
            <person name="Veronica D.S."/>
            <person name="Fabio R."/>
            <person name="Monica P."/>
            <person name="Olivier J."/>
            <person name="Enrico T."/>
            <person name="Nicola S."/>
        </authorList>
    </citation>
    <scope>NUCLEOTIDE SEQUENCE [LARGE SCALE GENOMIC DNA]</scope>
    <source>
        <strain evidence="1 2">DSM 45394</strain>
    </source>
</reference>
<name>A0A1X1YKE1_9MYCO</name>
<comment type="caution">
    <text evidence="1">The sequence shown here is derived from an EMBL/GenBank/DDBJ whole genome shotgun (WGS) entry which is preliminary data.</text>
</comment>
<dbReference type="AlphaFoldDB" id="A0A1X1YKE1"/>
<proteinExistence type="predicted"/>